<protein>
    <recommendedName>
        <fullName evidence="2">Glycosyltransferase 2-like domain-containing protein</fullName>
    </recommendedName>
</protein>
<comment type="caution">
    <text evidence="1">The sequence shown here is derived from an EMBL/GenBank/DDBJ whole genome shotgun (WGS) entry which is preliminary data.</text>
</comment>
<dbReference type="AlphaFoldDB" id="A0A0F9D6V1"/>
<reference evidence="1" key="1">
    <citation type="journal article" date="2015" name="Nature">
        <title>Complex archaea that bridge the gap between prokaryotes and eukaryotes.</title>
        <authorList>
            <person name="Spang A."/>
            <person name="Saw J.H."/>
            <person name="Jorgensen S.L."/>
            <person name="Zaremba-Niedzwiedzka K."/>
            <person name="Martijn J."/>
            <person name="Lind A.E."/>
            <person name="van Eijk R."/>
            <person name="Schleper C."/>
            <person name="Guy L."/>
            <person name="Ettema T.J."/>
        </authorList>
    </citation>
    <scope>NUCLEOTIDE SEQUENCE</scope>
</reference>
<gene>
    <name evidence="1" type="ORF">LCGC14_2236900</name>
</gene>
<dbReference type="EMBL" id="LAZR01030215">
    <property type="protein sequence ID" value="KKL57289.1"/>
    <property type="molecule type" value="Genomic_DNA"/>
</dbReference>
<name>A0A0F9D6V1_9ZZZZ</name>
<proteinExistence type="predicted"/>
<evidence type="ECO:0000313" key="1">
    <source>
        <dbReference type="EMBL" id="KKL57289.1"/>
    </source>
</evidence>
<dbReference type="SUPFAM" id="SSF53448">
    <property type="entry name" value="Nucleotide-diphospho-sugar transferases"/>
    <property type="match status" value="1"/>
</dbReference>
<accession>A0A0F9D6V1</accession>
<dbReference type="InterPro" id="IPR029044">
    <property type="entry name" value="Nucleotide-diphossugar_trans"/>
</dbReference>
<sequence length="230" mass="26384">MQYVVDLSYLCLLICSTVYTRMTNLVDVHILHLPNENQDWWKLCEESLRGHPINVHNLGGIVGNTRAARRRGYEQGSAPYVTFVDPDDIVLPGAYQACIDILEADPSLGGAHTNSQKIDEDGNVIEEMIIPDRPWDIDKMIRCPMPVHQVAVVRRSVMEQAFELVKVPQKNTCVDYILYASVAAIAPWYYIPIHGYQWRIHDDGYHHIYDRKKVSEARKLIRKLLADQKS</sequence>
<evidence type="ECO:0008006" key="2">
    <source>
        <dbReference type="Google" id="ProtNLM"/>
    </source>
</evidence>
<organism evidence="1">
    <name type="scientific">marine sediment metagenome</name>
    <dbReference type="NCBI Taxonomy" id="412755"/>
    <lineage>
        <taxon>unclassified sequences</taxon>
        <taxon>metagenomes</taxon>
        <taxon>ecological metagenomes</taxon>
    </lineage>
</organism>
<dbReference type="Gene3D" id="3.90.550.10">
    <property type="entry name" value="Spore Coat Polysaccharide Biosynthesis Protein SpsA, Chain A"/>
    <property type="match status" value="1"/>
</dbReference>